<feature type="region of interest" description="Disordered" evidence="1">
    <location>
        <begin position="295"/>
        <end position="321"/>
    </location>
</feature>
<reference evidence="3 4" key="1">
    <citation type="submission" date="2016-10" db="EMBL/GenBank/DDBJ databases">
        <authorList>
            <person name="de Groot N.N."/>
        </authorList>
    </citation>
    <scope>NUCLEOTIDE SEQUENCE [LARGE SCALE GENOMIC DNA]</scope>
    <source>
        <strain evidence="3 4">DSM 23581</strain>
    </source>
</reference>
<feature type="chain" id="PRO_5011524574" description="Pre-peptidase C-terminal domain-containing protein" evidence="2">
    <location>
        <begin position="22"/>
        <end position="321"/>
    </location>
</feature>
<gene>
    <name evidence="3" type="ORF">SAMN05421540_101168</name>
</gene>
<dbReference type="STRING" id="908615.SAMN05421540_101168"/>
<protein>
    <recommendedName>
        <fullName evidence="5">Pre-peptidase C-terminal domain-containing protein</fullName>
    </recommendedName>
</protein>
<feature type="compositionally biased region" description="Polar residues" evidence="1">
    <location>
        <begin position="307"/>
        <end position="321"/>
    </location>
</feature>
<dbReference type="Gene3D" id="2.60.120.380">
    <property type="match status" value="1"/>
</dbReference>
<evidence type="ECO:0000256" key="1">
    <source>
        <dbReference type="SAM" id="MobiDB-lite"/>
    </source>
</evidence>
<evidence type="ECO:0000313" key="3">
    <source>
        <dbReference type="EMBL" id="SDZ75537.1"/>
    </source>
</evidence>
<keyword evidence="2" id="KW-0732">Signal</keyword>
<feature type="signal peptide" evidence="2">
    <location>
        <begin position="1"/>
        <end position="21"/>
    </location>
</feature>
<dbReference type="Proteomes" id="UP000198820">
    <property type="component" value="Unassembled WGS sequence"/>
</dbReference>
<organism evidence="3 4">
    <name type="scientific">Psychroflexus halocasei</name>
    <dbReference type="NCBI Taxonomy" id="908615"/>
    <lineage>
        <taxon>Bacteria</taxon>
        <taxon>Pseudomonadati</taxon>
        <taxon>Bacteroidota</taxon>
        <taxon>Flavobacteriia</taxon>
        <taxon>Flavobacteriales</taxon>
        <taxon>Flavobacteriaceae</taxon>
        <taxon>Psychroflexus</taxon>
    </lineage>
</organism>
<dbReference type="AlphaFoldDB" id="A0A1H3VL65"/>
<evidence type="ECO:0000256" key="2">
    <source>
        <dbReference type="SAM" id="SignalP"/>
    </source>
</evidence>
<evidence type="ECO:0008006" key="5">
    <source>
        <dbReference type="Google" id="ProtNLM"/>
    </source>
</evidence>
<sequence>MMKSRLLKLSLLAFIFIGINACSSDDDGNEMDATIDNLFDVQDAELQNRNFPSSTTDASLEIINMNTSVIPGGTSFATIRTSTPAQKLLIGAENESGFYELPVDNDSDQSFILKINQLNQEDNFSVRLAYLDIDHQISQSIIAELNVMSVGTGTLQVSLSFDNDKDVDLHLIEPNGDHIYYGSMMSANGGELDLDSNPACSIDGINNENITYSEDAQLDAGTYYVYVDMYSNCDPSIATNYVASVYLDGVEIPTSTQNPYTGNFPIDFPSNNGGSDIQNDIEPVFSFTISEDASRPMPNKLFKPKPKTQSAIKKLEISNNR</sequence>
<name>A0A1H3VL65_9FLAO</name>
<evidence type="ECO:0000313" key="4">
    <source>
        <dbReference type="Proteomes" id="UP000198820"/>
    </source>
</evidence>
<keyword evidence="4" id="KW-1185">Reference proteome</keyword>
<accession>A0A1H3VL65</accession>
<proteinExistence type="predicted"/>
<dbReference type="EMBL" id="FNQF01000001">
    <property type="protein sequence ID" value="SDZ75537.1"/>
    <property type="molecule type" value="Genomic_DNA"/>
</dbReference>